<accession>A0ACC0YNJ3</accession>
<keyword evidence="2" id="KW-1185">Reference proteome</keyword>
<comment type="caution">
    <text evidence="1">The sequence shown here is derived from an EMBL/GenBank/DDBJ whole genome shotgun (WGS) entry which is preliminary data.</text>
</comment>
<evidence type="ECO:0000313" key="1">
    <source>
        <dbReference type="EMBL" id="KAJ0038591.1"/>
    </source>
</evidence>
<gene>
    <name evidence="1" type="ORF">Pint_23878</name>
</gene>
<name>A0ACC0YNJ3_9ROSI</name>
<organism evidence="1 2">
    <name type="scientific">Pistacia integerrima</name>
    <dbReference type="NCBI Taxonomy" id="434235"/>
    <lineage>
        <taxon>Eukaryota</taxon>
        <taxon>Viridiplantae</taxon>
        <taxon>Streptophyta</taxon>
        <taxon>Embryophyta</taxon>
        <taxon>Tracheophyta</taxon>
        <taxon>Spermatophyta</taxon>
        <taxon>Magnoliopsida</taxon>
        <taxon>eudicotyledons</taxon>
        <taxon>Gunneridae</taxon>
        <taxon>Pentapetalae</taxon>
        <taxon>rosids</taxon>
        <taxon>malvids</taxon>
        <taxon>Sapindales</taxon>
        <taxon>Anacardiaceae</taxon>
        <taxon>Pistacia</taxon>
    </lineage>
</organism>
<evidence type="ECO:0000313" key="2">
    <source>
        <dbReference type="Proteomes" id="UP001163603"/>
    </source>
</evidence>
<reference evidence="2" key="1">
    <citation type="journal article" date="2023" name="G3 (Bethesda)">
        <title>Genome assembly and association tests identify interacting loci associated with vigor, precocity, and sex in interspecific pistachio rootstocks.</title>
        <authorList>
            <person name="Palmer W."/>
            <person name="Jacygrad E."/>
            <person name="Sagayaradj S."/>
            <person name="Cavanaugh K."/>
            <person name="Han R."/>
            <person name="Bertier L."/>
            <person name="Beede B."/>
            <person name="Kafkas S."/>
            <person name="Golino D."/>
            <person name="Preece J."/>
            <person name="Michelmore R."/>
        </authorList>
    </citation>
    <scope>NUCLEOTIDE SEQUENCE [LARGE SCALE GENOMIC DNA]</scope>
</reference>
<sequence length="56" mass="6317">MERDIETVEKTWNAGAVHLVGENEVVAAKGSSIGKRIMIDYAYNLLKNVLRKSERI</sequence>
<dbReference type="EMBL" id="CM047741">
    <property type="protein sequence ID" value="KAJ0038591.1"/>
    <property type="molecule type" value="Genomic_DNA"/>
</dbReference>
<dbReference type="Proteomes" id="UP001163603">
    <property type="component" value="Chromosome 6"/>
</dbReference>
<protein>
    <submittedName>
        <fullName evidence="1">Uncharacterized protein</fullName>
    </submittedName>
</protein>
<proteinExistence type="predicted"/>